<dbReference type="InterPro" id="IPR051459">
    <property type="entry name" value="Cytochrome_c-type_DH"/>
</dbReference>
<dbReference type="GO" id="GO:0016614">
    <property type="term" value="F:oxidoreductase activity, acting on CH-OH group of donors"/>
    <property type="evidence" value="ECO:0007669"/>
    <property type="project" value="InterPro"/>
</dbReference>
<evidence type="ECO:0000256" key="3">
    <source>
        <dbReference type="ARBA" id="ARBA00022723"/>
    </source>
</evidence>
<dbReference type="AlphaFoldDB" id="H1S5L4"/>
<dbReference type="GO" id="GO:0009055">
    <property type="term" value="F:electron transfer activity"/>
    <property type="evidence" value="ECO:0007669"/>
    <property type="project" value="InterPro"/>
</dbReference>
<dbReference type="PANTHER" id="PTHR35008">
    <property type="entry name" value="BLL4482 PROTEIN-RELATED"/>
    <property type="match status" value="1"/>
</dbReference>
<evidence type="ECO:0000259" key="9">
    <source>
        <dbReference type="PROSITE" id="PS51007"/>
    </source>
</evidence>
<dbReference type="Proteomes" id="UP000005808">
    <property type="component" value="Unassembled WGS sequence"/>
</dbReference>
<evidence type="ECO:0000256" key="7">
    <source>
        <dbReference type="PIRSR" id="PIRSR000018-51"/>
    </source>
</evidence>
<feature type="binding site" description="covalent" evidence="6">
    <location>
        <position position="214"/>
    </location>
    <ligand>
        <name>heme c</name>
        <dbReference type="ChEBI" id="CHEBI:61717"/>
        <label>2</label>
    </ligand>
</feature>
<evidence type="ECO:0000256" key="1">
    <source>
        <dbReference type="ARBA" id="ARBA00022448"/>
    </source>
</evidence>
<comment type="caution">
    <text evidence="10">The sequence shown here is derived from an EMBL/GenBank/DDBJ whole genome shotgun (WGS) entry which is preliminary data.</text>
</comment>
<feature type="binding site" description="axial binding residue" evidence="7">
    <location>
        <position position="70"/>
    </location>
    <ligand>
        <name>heme c</name>
        <dbReference type="ChEBI" id="CHEBI:61717"/>
        <label>1</label>
    </ligand>
    <ligandPart>
        <name>Fe</name>
        <dbReference type="ChEBI" id="CHEBI:18248"/>
    </ligandPart>
</feature>
<dbReference type="InterPro" id="IPR009056">
    <property type="entry name" value="Cyt_c-like_dom"/>
</dbReference>
<keyword evidence="8" id="KW-0732">Signal</keyword>
<keyword evidence="3 7" id="KW-0479">Metal-binding</keyword>
<comment type="cofactor">
    <cofactor evidence="6">
        <name>heme c</name>
        <dbReference type="ChEBI" id="CHEBI:61717"/>
    </cofactor>
    <text evidence="6">Binds 3 heme c groups covalently per subunit.</text>
</comment>
<dbReference type="InterPro" id="IPR036909">
    <property type="entry name" value="Cyt_c-like_dom_sf"/>
</dbReference>
<name>H1S5L4_9BURK</name>
<keyword evidence="5 7" id="KW-0408">Iron</keyword>
<evidence type="ECO:0000256" key="2">
    <source>
        <dbReference type="ARBA" id="ARBA00022617"/>
    </source>
</evidence>
<dbReference type="Pfam" id="PF00034">
    <property type="entry name" value="Cytochrom_C"/>
    <property type="match status" value="2"/>
</dbReference>
<dbReference type="SUPFAM" id="SSF46626">
    <property type="entry name" value="Cytochrome c"/>
    <property type="match status" value="3"/>
</dbReference>
<dbReference type="GO" id="GO:0016020">
    <property type="term" value="C:membrane"/>
    <property type="evidence" value="ECO:0007669"/>
    <property type="project" value="InterPro"/>
</dbReference>
<keyword evidence="2 6" id="KW-0349">Heme</keyword>
<feature type="binding site" description="covalent" evidence="6">
    <location>
        <position position="211"/>
    </location>
    <ligand>
        <name>heme c</name>
        <dbReference type="ChEBI" id="CHEBI:61717"/>
        <label>2</label>
    </ligand>
</feature>
<feature type="chain" id="PRO_5003554201" evidence="8">
    <location>
        <begin position="34"/>
        <end position="433"/>
    </location>
</feature>
<protein>
    <submittedName>
        <fullName evidence="10">Cyochrome C, class i, exported protein</fullName>
    </submittedName>
</protein>
<dbReference type="InterPro" id="IPR014353">
    <property type="entry name" value="Membr-bd_ADH_cyt_c"/>
</dbReference>
<feature type="binding site" description="covalent" evidence="6">
    <location>
        <position position="69"/>
    </location>
    <ligand>
        <name>heme c</name>
        <dbReference type="ChEBI" id="CHEBI:61717"/>
        <label>1</label>
    </ligand>
</feature>
<dbReference type="RefSeq" id="WP_006158708.1">
    <property type="nucleotide sequence ID" value="NZ_AHJE01000038.1"/>
</dbReference>
<dbReference type="GO" id="GO:0005506">
    <property type="term" value="F:iron ion binding"/>
    <property type="evidence" value="ECO:0007669"/>
    <property type="project" value="InterPro"/>
</dbReference>
<evidence type="ECO:0000313" key="10">
    <source>
        <dbReference type="EMBL" id="EHP42096.1"/>
    </source>
</evidence>
<dbReference type="PIRSF" id="PIRSF000018">
    <property type="entry name" value="Mb_ADH_cyt_c"/>
    <property type="match status" value="1"/>
</dbReference>
<accession>H1S5L4</accession>
<dbReference type="GO" id="GO:0020037">
    <property type="term" value="F:heme binding"/>
    <property type="evidence" value="ECO:0007669"/>
    <property type="project" value="InterPro"/>
</dbReference>
<feature type="domain" description="Cytochrome c" evidence="9">
    <location>
        <begin position="52"/>
        <end position="154"/>
    </location>
</feature>
<evidence type="ECO:0000256" key="8">
    <source>
        <dbReference type="SAM" id="SignalP"/>
    </source>
</evidence>
<evidence type="ECO:0000313" key="11">
    <source>
        <dbReference type="Proteomes" id="UP000005808"/>
    </source>
</evidence>
<evidence type="ECO:0000256" key="5">
    <source>
        <dbReference type="ARBA" id="ARBA00023004"/>
    </source>
</evidence>
<dbReference type="PANTHER" id="PTHR35008:SF4">
    <property type="entry name" value="BLL4482 PROTEIN"/>
    <property type="match status" value="1"/>
</dbReference>
<evidence type="ECO:0000256" key="6">
    <source>
        <dbReference type="PIRSR" id="PIRSR000018-50"/>
    </source>
</evidence>
<feature type="binding site" description="axial binding residue" evidence="7">
    <location>
        <position position="337"/>
    </location>
    <ligand>
        <name>heme c</name>
        <dbReference type="ChEBI" id="CHEBI:61717"/>
        <label>3</label>
    </ligand>
    <ligandPart>
        <name>Fe</name>
        <dbReference type="ChEBI" id="CHEBI:18248"/>
    </ligandPart>
</feature>
<feature type="binding site" description="covalent" evidence="6">
    <location>
        <position position="66"/>
    </location>
    <ligand>
        <name>heme c</name>
        <dbReference type="ChEBI" id="CHEBI:61717"/>
        <label>1</label>
    </ligand>
</feature>
<keyword evidence="4" id="KW-0249">Electron transport</keyword>
<dbReference type="PROSITE" id="PS51007">
    <property type="entry name" value="CYTC"/>
    <property type="match status" value="3"/>
</dbReference>
<feature type="domain" description="Cytochrome c" evidence="9">
    <location>
        <begin position="196"/>
        <end position="303"/>
    </location>
</feature>
<evidence type="ECO:0000256" key="4">
    <source>
        <dbReference type="ARBA" id="ARBA00022982"/>
    </source>
</evidence>
<dbReference type="PRINTS" id="PR00605">
    <property type="entry name" value="CYTCHROMECIC"/>
</dbReference>
<keyword evidence="1" id="KW-0813">Transport</keyword>
<organism evidence="10 11">
    <name type="scientific">Cupriavidus basilensis OR16</name>
    <dbReference type="NCBI Taxonomy" id="1127483"/>
    <lineage>
        <taxon>Bacteria</taxon>
        <taxon>Pseudomonadati</taxon>
        <taxon>Pseudomonadota</taxon>
        <taxon>Betaproteobacteria</taxon>
        <taxon>Burkholderiales</taxon>
        <taxon>Burkholderiaceae</taxon>
        <taxon>Cupriavidus</taxon>
    </lineage>
</organism>
<sequence>MMSQPNFLRHARTKLATMAALGAALLAGCGDHAAPVDAAADQQPATKLSPADQIARGRYLVRAADCTACHTSAQGAPFAGGVELASPFGTFYGTNITPDKDHGIGKWSADDFYKSLHDGVTPDKHLYPAMPYTSYRGLSRGDTDAMYAYLMQLKPVAVANRPHALSFPYNMRVALVGWNLLFLKDQLPDASTGQTPAWQRGRYLSNALGHCAECHTPRAMFGRLDSAKPLAGAALGRVAALDITPTGLAARGWTGADLQAFFATGMAPQGSAYGEMFPVVHLSSQYLNKADLTAMSTYLLGDQPPQPQPLKPAAAEADVARFKPGRQQYLAVCAGCHGREGEGKPHVAVAMLGNSTVRNADPHNLIVSMLDGIEAQKFPGLESMQDMPGFASRLSDTELAGLANYLRASYGGQPGDVSADKVKALRAEAGKGH</sequence>
<dbReference type="Gene3D" id="1.10.760.10">
    <property type="entry name" value="Cytochrome c-like domain"/>
    <property type="match status" value="2"/>
</dbReference>
<dbReference type="EMBL" id="AHJE01000038">
    <property type="protein sequence ID" value="EHP42096.1"/>
    <property type="molecule type" value="Genomic_DNA"/>
</dbReference>
<feature type="signal peptide" evidence="8">
    <location>
        <begin position="1"/>
        <end position="33"/>
    </location>
</feature>
<feature type="binding site" description="covalent" evidence="6">
    <location>
        <position position="333"/>
    </location>
    <ligand>
        <name>heme c</name>
        <dbReference type="ChEBI" id="CHEBI:61717"/>
        <label>3</label>
    </ligand>
</feature>
<reference evidence="10 11" key="1">
    <citation type="journal article" date="2012" name="J. Bacteriol.">
        <title>De Novo Genome Project of Cupriavidus basilensis OR16.</title>
        <authorList>
            <person name="Cserhati M."/>
            <person name="Kriszt B."/>
            <person name="Szoboszlay S."/>
            <person name="Toth A."/>
            <person name="Szabo I."/>
            <person name="Tancsics A."/>
            <person name="Nagy I."/>
            <person name="Horvath B."/>
            <person name="Nagy I."/>
            <person name="Kukolya J."/>
        </authorList>
    </citation>
    <scope>NUCLEOTIDE SEQUENCE [LARGE SCALE GENOMIC DNA]</scope>
    <source>
        <strain evidence="10 11">OR16</strain>
    </source>
</reference>
<dbReference type="InterPro" id="IPR008168">
    <property type="entry name" value="Cyt_C_IC"/>
</dbReference>
<dbReference type="PATRIC" id="fig|1127483.3.peg.3158"/>
<feature type="binding site" description="covalent" evidence="6">
    <location>
        <position position="336"/>
    </location>
    <ligand>
        <name>heme c</name>
        <dbReference type="ChEBI" id="CHEBI:61717"/>
        <label>3</label>
    </ligand>
</feature>
<proteinExistence type="predicted"/>
<gene>
    <name evidence="10" type="ORF">OR16_15757</name>
</gene>
<feature type="binding site" description="axial binding residue" evidence="7">
    <location>
        <position position="215"/>
    </location>
    <ligand>
        <name>heme c</name>
        <dbReference type="ChEBI" id="CHEBI:61717"/>
        <label>2</label>
    </ligand>
    <ligandPart>
        <name>Fe</name>
        <dbReference type="ChEBI" id="CHEBI:18248"/>
    </ligandPart>
</feature>
<feature type="domain" description="Cytochrome c" evidence="9">
    <location>
        <begin position="320"/>
        <end position="410"/>
    </location>
</feature>